<reference evidence="2" key="1">
    <citation type="submission" date="2025-08" db="UniProtKB">
        <authorList>
            <consortium name="Ensembl"/>
        </authorList>
    </citation>
    <scope>IDENTIFICATION</scope>
</reference>
<reference evidence="2" key="2">
    <citation type="submission" date="2025-09" db="UniProtKB">
        <authorList>
            <consortium name="Ensembl"/>
        </authorList>
    </citation>
    <scope>IDENTIFICATION</scope>
</reference>
<protein>
    <recommendedName>
        <fullName evidence="4">Ependymin</fullName>
    </recommendedName>
</protein>
<sequence length="64" mass="6948">VSTVTEFGCIPVSTLFSTDRNGWVAVSFFNNIIGLADPQDLTPPPFCSSAQLEEEAREAPTLFL</sequence>
<organism evidence="2 3">
    <name type="scientific">Fundulus heteroclitus</name>
    <name type="common">Killifish</name>
    <name type="synonym">Mummichog</name>
    <dbReference type="NCBI Taxonomy" id="8078"/>
    <lineage>
        <taxon>Eukaryota</taxon>
        <taxon>Metazoa</taxon>
        <taxon>Chordata</taxon>
        <taxon>Craniata</taxon>
        <taxon>Vertebrata</taxon>
        <taxon>Euteleostomi</taxon>
        <taxon>Actinopterygii</taxon>
        <taxon>Neopterygii</taxon>
        <taxon>Teleostei</taxon>
        <taxon>Neoteleostei</taxon>
        <taxon>Acanthomorphata</taxon>
        <taxon>Ovalentaria</taxon>
        <taxon>Atherinomorphae</taxon>
        <taxon>Cyprinodontiformes</taxon>
        <taxon>Fundulidae</taxon>
        <taxon>Fundulus</taxon>
    </lineage>
</organism>
<evidence type="ECO:0000313" key="3">
    <source>
        <dbReference type="Proteomes" id="UP000265000"/>
    </source>
</evidence>
<accession>A0A3Q2Q3P4</accession>
<evidence type="ECO:0000313" key="2">
    <source>
        <dbReference type="Ensembl" id="ENSFHEP00000020584.1"/>
    </source>
</evidence>
<dbReference type="Pfam" id="PF00811">
    <property type="entry name" value="Ependymin"/>
    <property type="match status" value="1"/>
</dbReference>
<comment type="similarity">
    <text evidence="1">Belongs to the ependymin family.</text>
</comment>
<evidence type="ECO:0008006" key="4">
    <source>
        <dbReference type="Google" id="ProtNLM"/>
    </source>
</evidence>
<dbReference type="STRING" id="8078.ENSFHEP00000020584"/>
<dbReference type="GeneTree" id="ENSGT00940000177832"/>
<dbReference type="GO" id="GO:0007160">
    <property type="term" value="P:cell-matrix adhesion"/>
    <property type="evidence" value="ECO:0007669"/>
    <property type="project" value="InterPro"/>
</dbReference>
<dbReference type="GO" id="GO:0005576">
    <property type="term" value="C:extracellular region"/>
    <property type="evidence" value="ECO:0007669"/>
    <property type="project" value="InterPro"/>
</dbReference>
<keyword evidence="3" id="KW-1185">Reference proteome</keyword>
<dbReference type="Ensembl" id="ENSFHET00000030117.1">
    <property type="protein sequence ID" value="ENSFHEP00000020584.1"/>
    <property type="gene ID" value="ENSFHEG00000022513.1"/>
</dbReference>
<dbReference type="InterPro" id="IPR001299">
    <property type="entry name" value="Ependymin"/>
</dbReference>
<proteinExistence type="inferred from homology"/>
<dbReference type="AlphaFoldDB" id="A0A3Q2Q3P4"/>
<dbReference type="GO" id="GO:0005509">
    <property type="term" value="F:calcium ion binding"/>
    <property type="evidence" value="ECO:0007669"/>
    <property type="project" value="InterPro"/>
</dbReference>
<evidence type="ECO:0000256" key="1">
    <source>
        <dbReference type="ARBA" id="ARBA00010771"/>
    </source>
</evidence>
<name>A0A3Q2Q3P4_FUNHE</name>
<dbReference type="Proteomes" id="UP000265000">
    <property type="component" value="Unplaced"/>
</dbReference>